<dbReference type="Proteomes" id="UP000231823">
    <property type="component" value="Chromosome"/>
</dbReference>
<evidence type="ECO:0000313" key="2">
    <source>
        <dbReference type="EMBL" id="AUB31896.1"/>
    </source>
</evidence>
<protein>
    <submittedName>
        <fullName evidence="2">Uncharacterized protein</fullName>
    </submittedName>
</protein>
<name>A0A2K8SEL9_9MOLU</name>
<dbReference type="RefSeq" id="WP_100916855.1">
    <property type="nucleotide sequence ID" value="NZ_CP025057.1"/>
</dbReference>
<dbReference type="EMBL" id="CP025057">
    <property type="protein sequence ID" value="AUB31896.1"/>
    <property type="molecule type" value="Genomic_DNA"/>
</dbReference>
<proteinExistence type="predicted"/>
<feature type="region of interest" description="Disordered" evidence="1">
    <location>
        <begin position="1"/>
        <end position="22"/>
    </location>
</feature>
<dbReference type="OrthoDB" id="389900at2"/>
<keyword evidence="3" id="KW-1185">Reference proteome</keyword>
<reference evidence="2 3" key="1">
    <citation type="submission" date="2017-12" db="EMBL/GenBank/DDBJ databases">
        <title>Complete genome sequence of Spiroplasma floricola 23-6 (ATCC 29989).</title>
        <authorList>
            <person name="Tsai Y.-M."/>
            <person name="Wu P.-S."/>
            <person name="Lo W.-S."/>
            <person name="Kuo C.-H."/>
        </authorList>
    </citation>
    <scope>NUCLEOTIDE SEQUENCE [LARGE SCALE GENOMIC DNA]</scope>
    <source>
        <strain evidence="2 3">23-6</strain>
    </source>
</reference>
<gene>
    <name evidence="2" type="ORF">SFLOR_v1c08480</name>
</gene>
<dbReference type="AlphaFoldDB" id="A0A2K8SEL9"/>
<dbReference type="KEGG" id="sfz:SFLOR_v1c08480"/>
<evidence type="ECO:0000313" key="3">
    <source>
        <dbReference type="Proteomes" id="UP000231823"/>
    </source>
</evidence>
<sequence>MSEKKDLKNIYNYKPSNPDDPKIPSFDQELSNQYISSFDDSKFYFESSINKNIVENSKNDSEVLIEGLEDNKQNANSIIARIKEFNESKNSPKTQDDELVTNELIMPDPTSELNILNIIRNNKYRSMENIAKTRETIKKTRKEVRIKLTEKEIKKILSTFKIKVIKVTQKEVVLKNSKYGFEIFKNSSDNRYWVVASCFEEIWNPIKSTYSNLWNGNAFIGYGYNDFDEMIEKTKNLMIKGKTGNIIWRDFVIGWNKEKNRFYAADKPTQFTFAEYKKIVKWYKENKIRILVKQTKVKDIEDLMEENRLKRQKGEKLSGMSTIQAKLLDPPRRASLVFGYPVNNPKYKGKDFANPENKLYEIGFALTE</sequence>
<evidence type="ECO:0000256" key="1">
    <source>
        <dbReference type="SAM" id="MobiDB-lite"/>
    </source>
</evidence>
<accession>A0A2K8SEL9</accession>
<organism evidence="2 3">
    <name type="scientific">Spiroplasma floricola 23-6</name>
    <dbReference type="NCBI Taxonomy" id="1336749"/>
    <lineage>
        <taxon>Bacteria</taxon>
        <taxon>Bacillati</taxon>
        <taxon>Mycoplasmatota</taxon>
        <taxon>Mollicutes</taxon>
        <taxon>Entomoplasmatales</taxon>
        <taxon>Spiroplasmataceae</taxon>
        <taxon>Spiroplasma</taxon>
    </lineage>
</organism>